<organism evidence="2 3">
    <name type="scientific">Coemansia asiatica</name>
    <dbReference type="NCBI Taxonomy" id="1052880"/>
    <lineage>
        <taxon>Eukaryota</taxon>
        <taxon>Fungi</taxon>
        <taxon>Fungi incertae sedis</taxon>
        <taxon>Zoopagomycota</taxon>
        <taxon>Kickxellomycotina</taxon>
        <taxon>Kickxellomycetes</taxon>
        <taxon>Kickxellales</taxon>
        <taxon>Kickxellaceae</taxon>
        <taxon>Coemansia</taxon>
    </lineage>
</organism>
<evidence type="ECO:0000313" key="2">
    <source>
        <dbReference type="EMBL" id="KAJ1641912.1"/>
    </source>
</evidence>
<keyword evidence="3" id="KW-1185">Reference proteome</keyword>
<gene>
    <name evidence="2" type="ORF">LPJ64_006185</name>
</gene>
<dbReference type="AlphaFoldDB" id="A0A9W7XF18"/>
<dbReference type="PANTHER" id="PTHR33119:SF1">
    <property type="entry name" value="FE2OG DIOXYGENASE DOMAIN-CONTAINING PROTEIN"/>
    <property type="match status" value="1"/>
</dbReference>
<name>A0A9W7XF18_9FUNG</name>
<accession>A0A9W7XF18</accession>
<evidence type="ECO:0000313" key="3">
    <source>
        <dbReference type="Proteomes" id="UP001145021"/>
    </source>
</evidence>
<dbReference type="InterPro" id="IPR025340">
    <property type="entry name" value="DUF4246"/>
</dbReference>
<dbReference type="PANTHER" id="PTHR33119">
    <property type="entry name" value="IFI3P"/>
    <property type="match status" value="1"/>
</dbReference>
<evidence type="ECO:0000259" key="1">
    <source>
        <dbReference type="Pfam" id="PF14033"/>
    </source>
</evidence>
<comment type="caution">
    <text evidence="2">The sequence shown here is derived from an EMBL/GenBank/DDBJ whole genome shotgun (WGS) entry which is preliminary data.</text>
</comment>
<reference evidence="2" key="1">
    <citation type="submission" date="2022-07" db="EMBL/GenBank/DDBJ databases">
        <title>Phylogenomic reconstructions and comparative analyses of Kickxellomycotina fungi.</title>
        <authorList>
            <person name="Reynolds N.K."/>
            <person name="Stajich J.E."/>
            <person name="Barry K."/>
            <person name="Grigoriev I.V."/>
            <person name="Crous P."/>
            <person name="Smith M.E."/>
        </authorList>
    </citation>
    <scope>NUCLEOTIDE SEQUENCE</scope>
    <source>
        <strain evidence="2">NBRC 105413</strain>
    </source>
</reference>
<proteinExistence type="predicted"/>
<dbReference type="EMBL" id="JANBOH010000555">
    <property type="protein sequence ID" value="KAJ1641912.1"/>
    <property type="molecule type" value="Genomic_DNA"/>
</dbReference>
<feature type="non-terminal residue" evidence="2">
    <location>
        <position position="1"/>
    </location>
</feature>
<feature type="domain" description="DUF4246" evidence="1">
    <location>
        <begin position="60"/>
        <end position="329"/>
    </location>
</feature>
<protein>
    <recommendedName>
        <fullName evidence="1">DUF4246 domain-containing protein</fullName>
    </recommendedName>
</protein>
<dbReference type="InterPro" id="IPR049192">
    <property type="entry name" value="DUF4246_C"/>
</dbReference>
<dbReference type="Pfam" id="PF14033">
    <property type="entry name" value="DUF4246"/>
    <property type="match status" value="1"/>
</dbReference>
<sequence length="568" mass="64961">SRLPLYNECDVAWKTLSEHMIIFTSAGIRNSSGWTDKLESEAAREQWITDMKSECGLTDKQAAYVISELFYYKKLQSFVENSGSDAKLSVADIVWYTDIPKDSDLAQFNISLSKMLKTMPKDHYYRLVLDNKNKQLAEQIVDPTLYSLVYKSTPILSKPMTCPMEALNLCSFGTVPGSIDAWKQAICNLNASMAKKDNEDNSEQLNTAANGFVPFNEEYLGLIDPGERHWLPTDIYVNDDGSVDFKSYINNIHPEEHADMYKAIAKILSKTIPLLEQALTDWEHPRDLRVPYNYYYCLKFPEEFPSDPDNGEYYDYQFYTNYEKWRKTIINTTLYPDEFVEPERPLAAYSLFPPQQKDWWTKSVSSVPSRISTLPLEIQDMVFKYVDIPMSFERAFIQEIISIVAKPQSDCLVFWKTTLPLLAICNAWRDAAKPIIYSKAFIETEEMGDAGQHSTHRSQLLDGVLNSNIGIIASVSSTQFVKHIEIDIKTFGSLQALACGKDLEHHLRTNDWTGAISLKVKLAVKHIAYDADSVYTEKLHQYLKTFCNTMVEQMPNIANHAAYFQTIA</sequence>
<dbReference type="Proteomes" id="UP001145021">
    <property type="component" value="Unassembled WGS sequence"/>
</dbReference>